<dbReference type="GeneID" id="106814618"/>
<dbReference type="Proteomes" id="UP000695022">
    <property type="component" value="Unplaced"/>
</dbReference>
<feature type="compositionally biased region" description="Acidic residues" evidence="5">
    <location>
        <begin position="26"/>
        <end position="44"/>
    </location>
</feature>
<comment type="subcellular location">
    <subcellularLocation>
        <location evidence="4">Cytoplasm</location>
    </subcellularLocation>
</comment>
<name>A0ABM1EQH0_PRICU</name>
<organism evidence="6 7">
    <name type="scientific">Priapulus caudatus</name>
    <name type="common">Priapulid worm</name>
    <dbReference type="NCBI Taxonomy" id="37621"/>
    <lineage>
        <taxon>Eukaryota</taxon>
        <taxon>Metazoa</taxon>
        <taxon>Ecdysozoa</taxon>
        <taxon>Scalidophora</taxon>
        <taxon>Priapulida</taxon>
        <taxon>Priapulimorpha</taxon>
        <taxon>Priapulimorphida</taxon>
        <taxon>Priapulidae</taxon>
        <taxon>Priapulus</taxon>
    </lineage>
</organism>
<gene>
    <name evidence="7" type="primary">LOC106814618</name>
</gene>
<evidence type="ECO:0000256" key="4">
    <source>
        <dbReference type="HAMAP-Rule" id="MF_03009"/>
    </source>
</evidence>
<feature type="compositionally biased region" description="Acidic residues" evidence="5">
    <location>
        <begin position="1"/>
        <end position="12"/>
    </location>
</feature>
<comment type="function">
    <text evidence="4">Component of the eukaryotic translation initiation factor 3 (eIF-3) complex, which is involved in protein synthesis of a specialized repertoire of mRNAs and, together with other initiation factors, stimulates binding of mRNA and methionyl-tRNAi to the 40S ribosome. The eIF-3 complex specifically targets and initiates translation of a subset of mRNAs involved in cell proliferation.</text>
</comment>
<keyword evidence="2 4" id="KW-0396">Initiation factor</keyword>
<dbReference type="InterPro" id="IPR023194">
    <property type="entry name" value="eIF3-like_dom_sf"/>
</dbReference>
<keyword evidence="3 4" id="KW-0648">Protein biosynthesis</keyword>
<sequence>MSEAEWEADDYEPTFSVPAVTNKWEGEDEDDDVKDAWDVEEEDEQKNGEPESDATVKAVQVKKKISLKEKIAQKEAQKQKELAEKAKAAAGLTPEEALEEKLGLQKLQEDADFQISKDLIGVTPEPNESGSLDGCHPVSREEFDEFEKSLKDKILEFERSEHYIYFIENLFRDVSAGLEADDLKRLSSTLSVMANEKIKTAKPAKSKKKKGAKLHNMATDAVKDYSEEAQYDMTYDDFM</sequence>
<dbReference type="Gene3D" id="1.10.246.60">
    <property type="entry name" value="Eukaryotic translation initiation factor 3 like domains"/>
    <property type="match status" value="1"/>
</dbReference>
<dbReference type="PANTHER" id="PTHR21681">
    <property type="entry name" value="EUKARYOTIC TRANSLATION INITIATION FACTOR 3 SUBUNIT J"/>
    <property type="match status" value="1"/>
</dbReference>
<accession>A0ABM1EQH0</accession>
<dbReference type="InterPro" id="IPR013906">
    <property type="entry name" value="eIF3j"/>
</dbReference>
<keyword evidence="1 4" id="KW-0963">Cytoplasm</keyword>
<evidence type="ECO:0000256" key="3">
    <source>
        <dbReference type="ARBA" id="ARBA00022917"/>
    </source>
</evidence>
<protein>
    <recommendedName>
        <fullName evidence="4">Eukaryotic translation initiation factor 3 subunit J</fullName>
        <shortName evidence="4">eIF3j</shortName>
    </recommendedName>
</protein>
<keyword evidence="6" id="KW-1185">Reference proteome</keyword>
<evidence type="ECO:0000256" key="2">
    <source>
        <dbReference type="ARBA" id="ARBA00022540"/>
    </source>
</evidence>
<comment type="subunit">
    <text evidence="4">Component of the eukaryotic translation initiation factor 3 (eIF-3) complex.</text>
</comment>
<evidence type="ECO:0000256" key="5">
    <source>
        <dbReference type="SAM" id="MobiDB-lite"/>
    </source>
</evidence>
<dbReference type="PANTHER" id="PTHR21681:SF0">
    <property type="entry name" value="EUKARYOTIC TRANSLATION INITIATION FACTOR 3 SUBUNIT J"/>
    <property type="match status" value="1"/>
</dbReference>
<comment type="similarity">
    <text evidence="4">Belongs to the eIF-3 subunit J family.</text>
</comment>
<feature type="region of interest" description="Disordered" evidence="5">
    <location>
        <begin position="1"/>
        <end position="57"/>
    </location>
</feature>
<dbReference type="Pfam" id="PF08597">
    <property type="entry name" value="eIF3_subunit"/>
    <property type="match status" value="1"/>
</dbReference>
<dbReference type="HAMAP" id="MF_03009">
    <property type="entry name" value="eIF3j"/>
    <property type="match status" value="1"/>
</dbReference>
<evidence type="ECO:0000256" key="1">
    <source>
        <dbReference type="ARBA" id="ARBA00022490"/>
    </source>
</evidence>
<dbReference type="RefSeq" id="XP_014674441.1">
    <property type="nucleotide sequence ID" value="XM_014818955.1"/>
</dbReference>
<proteinExistence type="inferred from homology"/>
<reference evidence="7" key="1">
    <citation type="submission" date="2025-08" db="UniProtKB">
        <authorList>
            <consortium name="RefSeq"/>
        </authorList>
    </citation>
    <scope>IDENTIFICATION</scope>
</reference>
<evidence type="ECO:0000313" key="7">
    <source>
        <dbReference type="RefSeq" id="XP_014674441.1"/>
    </source>
</evidence>
<evidence type="ECO:0000313" key="6">
    <source>
        <dbReference type="Proteomes" id="UP000695022"/>
    </source>
</evidence>